<keyword evidence="2" id="KW-0805">Transcription regulation</keyword>
<evidence type="ECO:0000256" key="2">
    <source>
        <dbReference type="ARBA" id="ARBA00023015"/>
    </source>
</evidence>
<reference evidence="9" key="2">
    <citation type="submission" date="2025-09" db="UniProtKB">
        <authorList>
            <consortium name="Ensembl"/>
        </authorList>
    </citation>
    <scope>IDENTIFICATION</scope>
</reference>
<dbReference type="Ensembl" id="ENSPKIT00000028965.1">
    <property type="protein sequence ID" value="ENSPKIP00000004973.1"/>
    <property type="gene ID" value="ENSPKIG00000021826.1"/>
</dbReference>
<dbReference type="InterPro" id="IPR023082">
    <property type="entry name" value="Homeo_prospero_dom"/>
</dbReference>
<keyword evidence="6" id="KW-0539">Nucleus</keyword>
<evidence type="ECO:0000256" key="7">
    <source>
        <dbReference type="SAM" id="Coils"/>
    </source>
</evidence>
<dbReference type="GO" id="GO:0000978">
    <property type="term" value="F:RNA polymerase II cis-regulatory region sequence-specific DNA binding"/>
    <property type="evidence" value="ECO:0007669"/>
    <property type="project" value="TreeGrafter"/>
</dbReference>
<evidence type="ECO:0000259" key="8">
    <source>
        <dbReference type="PROSITE" id="PS51818"/>
    </source>
</evidence>
<dbReference type="PROSITE" id="PS51818">
    <property type="entry name" value="HOMEO_PROSPERO"/>
    <property type="match status" value="1"/>
</dbReference>
<dbReference type="Gene3D" id="1.10.10.500">
    <property type="entry name" value="Homeo-prospero domain"/>
    <property type="match status" value="1"/>
</dbReference>
<dbReference type="GO" id="GO:0031016">
    <property type="term" value="P:pancreas development"/>
    <property type="evidence" value="ECO:0007669"/>
    <property type="project" value="UniProtKB-ARBA"/>
</dbReference>
<evidence type="ECO:0000256" key="5">
    <source>
        <dbReference type="ARBA" id="ARBA00023163"/>
    </source>
</evidence>
<dbReference type="GO" id="GO:0000981">
    <property type="term" value="F:DNA-binding transcription factor activity, RNA polymerase II-specific"/>
    <property type="evidence" value="ECO:0007669"/>
    <property type="project" value="TreeGrafter"/>
</dbReference>
<keyword evidence="5" id="KW-0804">Transcription</keyword>
<dbReference type="GO" id="GO:0005634">
    <property type="term" value="C:nucleus"/>
    <property type="evidence" value="ECO:0007669"/>
    <property type="project" value="UniProtKB-SubCell"/>
</dbReference>
<dbReference type="Pfam" id="PF05044">
    <property type="entry name" value="HPD"/>
    <property type="match status" value="1"/>
</dbReference>
<evidence type="ECO:0000313" key="9">
    <source>
        <dbReference type="Ensembl" id="ENSPKIP00000004973.1"/>
    </source>
</evidence>
<accession>A0A3B3QFR4</accession>
<keyword evidence="10" id="KW-1185">Reference proteome</keyword>
<evidence type="ECO:0000256" key="6">
    <source>
        <dbReference type="ARBA" id="ARBA00023242"/>
    </source>
</evidence>
<evidence type="ECO:0000256" key="4">
    <source>
        <dbReference type="ARBA" id="ARBA00023155"/>
    </source>
</evidence>
<dbReference type="SUPFAM" id="SSF46689">
    <property type="entry name" value="Homeodomain-like"/>
    <property type="match status" value="1"/>
</dbReference>
<dbReference type="InterPro" id="IPR039350">
    <property type="entry name" value="Prospero_homeodomain"/>
</dbReference>
<dbReference type="GeneTree" id="ENSGT00940000154790"/>
<dbReference type="Proteomes" id="UP000261540">
    <property type="component" value="Unplaced"/>
</dbReference>
<dbReference type="GO" id="GO:0048646">
    <property type="term" value="P:anatomical structure formation involved in morphogenesis"/>
    <property type="evidence" value="ECO:0007669"/>
    <property type="project" value="UniProtKB-ARBA"/>
</dbReference>
<proteinExistence type="predicted"/>
<comment type="subcellular location">
    <subcellularLocation>
        <location evidence="1">Nucleus</location>
    </subcellularLocation>
</comment>
<dbReference type="PANTHER" id="PTHR12198:SF9">
    <property type="entry name" value="PROSPERO HOMEOBOX PROTEIN 2"/>
    <property type="match status" value="1"/>
</dbReference>
<dbReference type="FunFam" id="1.10.10.500:FF:000001">
    <property type="entry name" value="Prospero homeobox protein 1"/>
    <property type="match status" value="1"/>
</dbReference>
<evidence type="ECO:0000313" key="10">
    <source>
        <dbReference type="Proteomes" id="UP000261540"/>
    </source>
</evidence>
<keyword evidence="3" id="KW-0238">DNA-binding</keyword>
<dbReference type="GO" id="GO:0048598">
    <property type="term" value="P:embryonic morphogenesis"/>
    <property type="evidence" value="ECO:0007669"/>
    <property type="project" value="UniProtKB-ARBA"/>
</dbReference>
<organism evidence="9 10">
    <name type="scientific">Paramormyrops kingsleyae</name>
    <dbReference type="NCBI Taxonomy" id="1676925"/>
    <lineage>
        <taxon>Eukaryota</taxon>
        <taxon>Metazoa</taxon>
        <taxon>Chordata</taxon>
        <taxon>Craniata</taxon>
        <taxon>Vertebrata</taxon>
        <taxon>Euteleostomi</taxon>
        <taxon>Actinopterygii</taxon>
        <taxon>Neopterygii</taxon>
        <taxon>Teleostei</taxon>
        <taxon>Osteoglossocephala</taxon>
        <taxon>Osteoglossomorpha</taxon>
        <taxon>Osteoglossiformes</taxon>
        <taxon>Mormyridae</taxon>
        <taxon>Paramormyrops</taxon>
    </lineage>
</organism>
<dbReference type="GO" id="GO:0070365">
    <property type="term" value="P:hepatocyte differentiation"/>
    <property type="evidence" value="ECO:0007669"/>
    <property type="project" value="UniProtKB-ARBA"/>
</dbReference>
<name>A0A3B3QFR4_9TELE</name>
<dbReference type="AlphaFoldDB" id="A0A3B3QFR4"/>
<dbReference type="GO" id="GO:0070309">
    <property type="term" value="P:lens fiber cell morphogenesis"/>
    <property type="evidence" value="ECO:0007669"/>
    <property type="project" value="UniProtKB-ARBA"/>
</dbReference>
<dbReference type="GO" id="GO:0005737">
    <property type="term" value="C:cytoplasm"/>
    <property type="evidence" value="ECO:0007669"/>
    <property type="project" value="UniProtKB-ARBA"/>
</dbReference>
<dbReference type="GO" id="GO:0060042">
    <property type="term" value="P:retina morphogenesis in camera-type eye"/>
    <property type="evidence" value="ECO:0007669"/>
    <property type="project" value="UniProtKB-ARBA"/>
</dbReference>
<keyword evidence="7" id="KW-0175">Coiled coil</keyword>
<dbReference type="GO" id="GO:0007417">
    <property type="term" value="P:central nervous system development"/>
    <property type="evidence" value="ECO:0007669"/>
    <property type="project" value="UniProtKB-ARBA"/>
</dbReference>
<feature type="coiled-coil region" evidence="7">
    <location>
        <begin position="122"/>
        <end position="149"/>
    </location>
</feature>
<keyword evidence="4" id="KW-0371">Homeobox</keyword>
<sequence length="555" mass="63809">RHSLKIKISPSAQCSHLGQYCHQVNWSCSSFKEGMYLTKQHSMAAGSEEDPPHNEHHQAKRARVENIIRGMGGSPKARPHHEWEISGTSVKGSREEKWMQMSHTLEGGCMPRRTSSIKDEERHSLRQQLQNMQRLLKHLQERFLQIDNLSETQQEDGMEEVLPNIMYCHNTLLKKEFLEWPDCALRVDPDSEFERKTRHVRMSQKQTVQKSNIQIMHNKEDQELLEVLKHELSRAVSRSVDLVFKNFSSAISNRHPRLLAGLDCNSELSGSPEPSLGADVITAQSLPLQFKQNVPFQNEILENLLKYGPHDDLRVPLQRILPTDTSSPQILDLPWSSSKACSKLSSSHIDTEATETQPASLGQERMEAACFSQVKLEHGNLQGVVERNPYLSLNISFKDTEEGLTPNHLKKAKLMFFYTRYPSSSVLKSFFPDVKFNRCITSQLIKWFSNFREFYYIQMEKFARQAILDGSGSTRDLSVTRDSELFRALNTHYNKANDFQVPERFLEVAEVTLKEFFNAILQAKDKDPSWKKAIYKVICKLDGDVPDYFKSFACS</sequence>
<dbReference type="GO" id="GO:0035295">
    <property type="term" value="P:tube development"/>
    <property type="evidence" value="ECO:0007669"/>
    <property type="project" value="UniProtKB-ARBA"/>
</dbReference>
<dbReference type="PANTHER" id="PTHR12198">
    <property type="entry name" value="HOMEOBOX PROTEIN PROSPERO/PROX-1/CEH-26"/>
    <property type="match status" value="1"/>
</dbReference>
<feature type="domain" description="Prospero" evidence="8">
    <location>
        <begin position="401"/>
        <end position="555"/>
    </location>
</feature>
<dbReference type="GO" id="GO:0001945">
    <property type="term" value="P:lymph vessel development"/>
    <property type="evidence" value="ECO:0007669"/>
    <property type="project" value="UniProtKB-ARBA"/>
</dbReference>
<evidence type="ECO:0000256" key="1">
    <source>
        <dbReference type="ARBA" id="ARBA00004123"/>
    </source>
</evidence>
<dbReference type="InterPro" id="IPR037131">
    <property type="entry name" value="Homeo_prospero_dom_sf"/>
</dbReference>
<reference evidence="9" key="1">
    <citation type="submission" date="2025-08" db="UniProtKB">
        <authorList>
            <consortium name="Ensembl"/>
        </authorList>
    </citation>
    <scope>IDENTIFICATION</scope>
</reference>
<evidence type="ECO:0000256" key="3">
    <source>
        <dbReference type="ARBA" id="ARBA00023125"/>
    </source>
</evidence>
<protein>
    <recommendedName>
        <fullName evidence="8">Prospero domain-containing protein</fullName>
    </recommendedName>
</protein>
<dbReference type="InterPro" id="IPR009057">
    <property type="entry name" value="Homeodomain-like_sf"/>
</dbReference>